<keyword evidence="3" id="KW-0805">Transcription regulation</keyword>
<dbReference type="InterPro" id="IPR011598">
    <property type="entry name" value="bHLH_dom"/>
</dbReference>
<evidence type="ECO:0000313" key="8">
    <source>
        <dbReference type="EMBL" id="KAJ4773122.1"/>
    </source>
</evidence>
<comment type="subcellular location">
    <subcellularLocation>
        <location evidence="1">Nucleus</location>
    </subcellularLocation>
</comment>
<reference evidence="8" key="1">
    <citation type="submission" date="2022-08" db="EMBL/GenBank/DDBJ databases">
        <authorList>
            <person name="Marques A."/>
        </authorList>
    </citation>
    <scope>NUCLEOTIDE SEQUENCE</scope>
    <source>
        <strain evidence="8">RhyPub2mFocal</strain>
        <tissue evidence="8">Leaves</tissue>
    </source>
</reference>
<evidence type="ECO:0000256" key="3">
    <source>
        <dbReference type="ARBA" id="ARBA00023015"/>
    </source>
</evidence>
<dbReference type="EMBL" id="JAMFTS010000003">
    <property type="protein sequence ID" value="KAJ4773122.1"/>
    <property type="molecule type" value="Genomic_DNA"/>
</dbReference>
<evidence type="ECO:0000256" key="2">
    <source>
        <dbReference type="ARBA" id="ARBA00005510"/>
    </source>
</evidence>
<dbReference type="InterPro" id="IPR024097">
    <property type="entry name" value="bHLH_ZIP_TF"/>
</dbReference>
<dbReference type="PANTHER" id="PTHR12565:SF184">
    <property type="entry name" value="BHLH TRANSCRIPTION FACTOR"/>
    <property type="match status" value="1"/>
</dbReference>
<organism evidence="8 9">
    <name type="scientific">Rhynchospora pubera</name>
    <dbReference type="NCBI Taxonomy" id="906938"/>
    <lineage>
        <taxon>Eukaryota</taxon>
        <taxon>Viridiplantae</taxon>
        <taxon>Streptophyta</taxon>
        <taxon>Embryophyta</taxon>
        <taxon>Tracheophyta</taxon>
        <taxon>Spermatophyta</taxon>
        <taxon>Magnoliopsida</taxon>
        <taxon>Liliopsida</taxon>
        <taxon>Poales</taxon>
        <taxon>Cyperaceae</taxon>
        <taxon>Cyperoideae</taxon>
        <taxon>Rhynchosporeae</taxon>
        <taxon>Rhynchospora</taxon>
    </lineage>
</organism>
<dbReference type="PROSITE" id="PS50888">
    <property type="entry name" value="BHLH"/>
    <property type="match status" value="1"/>
</dbReference>
<dbReference type="Pfam" id="PF00010">
    <property type="entry name" value="HLH"/>
    <property type="match status" value="1"/>
</dbReference>
<dbReference type="PANTHER" id="PTHR12565">
    <property type="entry name" value="STEROL REGULATORY ELEMENT-BINDING PROTEIN"/>
    <property type="match status" value="1"/>
</dbReference>
<keyword evidence="5" id="KW-0539">Nucleus</keyword>
<feature type="domain" description="BHLH" evidence="7">
    <location>
        <begin position="220"/>
        <end position="270"/>
    </location>
</feature>
<dbReference type="SMART" id="SM00353">
    <property type="entry name" value="HLH"/>
    <property type="match status" value="1"/>
</dbReference>
<dbReference type="InterPro" id="IPR036638">
    <property type="entry name" value="HLH_DNA-bd_sf"/>
</dbReference>
<evidence type="ECO:0000313" key="9">
    <source>
        <dbReference type="Proteomes" id="UP001140206"/>
    </source>
</evidence>
<feature type="compositionally biased region" description="Basic and acidic residues" evidence="6">
    <location>
        <begin position="144"/>
        <end position="156"/>
    </location>
</feature>
<comment type="caution">
    <text evidence="8">The sequence shown here is derived from an EMBL/GenBank/DDBJ whole genome shotgun (WGS) entry which is preliminary data.</text>
</comment>
<dbReference type="GO" id="GO:0046983">
    <property type="term" value="F:protein dimerization activity"/>
    <property type="evidence" value="ECO:0007669"/>
    <property type="project" value="InterPro"/>
</dbReference>
<evidence type="ECO:0000256" key="4">
    <source>
        <dbReference type="ARBA" id="ARBA00023163"/>
    </source>
</evidence>
<dbReference type="AlphaFoldDB" id="A0AAV8DWJ9"/>
<evidence type="ECO:0000256" key="5">
    <source>
        <dbReference type="ARBA" id="ARBA00023242"/>
    </source>
</evidence>
<keyword evidence="4" id="KW-0804">Transcription</keyword>
<feature type="compositionally biased region" description="Basic residues" evidence="6">
    <location>
        <begin position="134"/>
        <end position="143"/>
    </location>
</feature>
<dbReference type="GO" id="GO:0003700">
    <property type="term" value="F:DNA-binding transcription factor activity"/>
    <property type="evidence" value="ECO:0007669"/>
    <property type="project" value="TreeGrafter"/>
</dbReference>
<dbReference type="FunFam" id="4.10.280.10:FF:000002">
    <property type="entry name" value="Basic helix-loop-helix transcription factor"/>
    <property type="match status" value="1"/>
</dbReference>
<accession>A0AAV8DWJ9</accession>
<dbReference type="CDD" id="cd18919">
    <property type="entry name" value="bHLH_AtBPE_like"/>
    <property type="match status" value="1"/>
</dbReference>
<feature type="compositionally biased region" description="Polar residues" evidence="6">
    <location>
        <begin position="112"/>
        <end position="133"/>
    </location>
</feature>
<keyword evidence="9" id="KW-1185">Reference proteome</keyword>
<dbReference type="Proteomes" id="UP001140206">
    <property type="component" value="Chromosome 3"/>
</dbReference>
<dbReference type="GO" id="GO:0005634">
    <property type="term" value="C:nucleus"/>
    <property type="evidence" value="ECO:0007669"/>
    <property type="project" value="UniProtKB-SubCell"/>
</dbReference>
<evidence type="ECO:0000259" key="7">
    <source>
        <dbReference type="PROSITE" id="PS50888"/>
    </source>
</evidence>
<proteinExistence type="inferred from homology"/>
<evidence type="ECO:0000256" key="6">
    <source>
        <dbReference type="SAM" id="MobiDB-lite"/>
    </source>
</evidence>
<feature type="region of interest" description="Disordered" evidence="6">
    <location>
        <begin position="112"/>
        <end position="211"/>
    </location>
</feature>
<protein>
    <submittedName>
        <fullName evidence="8">BHLH transcription factor</fullName>
    </submittedName>
</protein>
<feature type="compositionally biased region" description="Basic and acidic residues" evidence="6">
    <location>
        <begin position="176"/>
        <end position="211"/>
    </location>
</feature>
<comment type="similarity">
    <text evidence="2">Belongs to the bHLH protein family.</text>
</comment>
<dbReference type="SUPFAM" id="SSF47459">
    <property type="entry name" value="HLH, helix-loop-helix DNA-binding domain"/>
    <property type="match status" value="1"/>
</dbReference>
<dbReference type="Gene3D" id="4.10.280.10">
    <property type="entry name" value="Helix-loop-helix DNA-binding domain"/>
    <property type="match status" value="1"/>
</dbReference>
<name>A0AAV8DWJ9_9POAL</name>
<sequence>MNSPVDPQCFLNLNWDGSIDPALNSIGEISSFHSLYTSNLPTNGNIPLTQALIPTSCFDQVCNGSGFVERATRFPSFDCQNYNGFYDNIGLMGLPGSESCLNLADKGQIKPQPTVSDNGFGSTVSDPSASVGTSKKRKSAPKGKGKDNSKEGDEGKNATTKRCKATDQTHLADNNVKPKVECAETTKEDSDKKSDKKDDAKSKAAEPPKDYIHVRARRGQATDSHSLAERVRREKISQRMKLLQDLVPGCNKVTGKAVMLDEIINYVQSLQRQVEFLSMKLATVNPQVDFNAINLLAKDVHSGCNPMFDSVFPLETSGAAFSFMNRSFGTSNTGMGTHMSKNHHSLNGINDIVQQANFWETDLQTAVQVETSSSQSFHGMYPPTTLFITQTKSSLLLYLIIYYNLFHL</sequence>
<evidence type="ECO:0000256" key="1">
    <source>
        <dbReference type="ARBA" id="ARBA00004123"/>
    </source>
</evidence>
<gene>
    <name evidence="8" type="ORF">LUZ62_057379</name>
</gene>